<evidence type="ECO:0000313" key="2">
    <source>
        <dbReference type="Proteomes" id="UP000315469"/>
    </source>
</evidence>
<gene>
    <name evidence="1" type="ORF">FJW02_07380</name>
</gene>
<dbReference type="EMBL" id="VHJB01000059">
    <property type="protein sequence ID" value="TPV37862.1"/>
    <property type="molecule type" value="Genomic_DNA"/>
</dbReference>
<accession>A0ABY2ZLJ5</accession>
<reference evidence="1 2" key="1">
    <citation type="submission" date="2019-06" db="EMBL/GenBank/DDBJ databases">
        <title>Taxogenomics and systematics of the genus Pantoea.</title>
        <authorList>
            <person name="Tambong J.T."/>
        </authorList>
    </citation>
    <scope>NUCLEOTIDE SEQUENCE [LARGE SCALE GENOMIC DNA]</scope>
    <source>
        <strain evidence="1 2">LMG 24197</strain>
    </source>
</reference>
<comment type="caution">
    <text evidence="1">The sequence shown here is derived from an EMBL/GenBank/DDBJ whole genome shotgun (WGS) entry which is preliminary data.</text>
</comment>
<protein>
    <submittedName>
        <fullName evidence="1">DUF333 domain-containing protein</fullName>
    </submittedName>
</protein>
<sequence>MEVANKIAICSLMLATVQMSGCTSHNAEPQRLIMRNPASEWCLQRGGKLVQEASSSGSALYCVLPSGEKIEQWALFHRDHSK</sequence>
<dbReference type="RefSeq" id="WP_003850570.1">
    <property type="nucleotide sequence ID" value="NZ_CP045722.1"/>
</dbReference>
<keyword evidence="2" id="KW-1185">Reference proteome</keyword>
<dbReference type="Pfam" id="PF03891">
    <property type="entry name" value="DUF333"/>
    <property type="match status" value="1"/>
</dbReference>
<dbReference type="InterPro" id="IPR005590">
    <property type="entry name" value="DUF333"/>
</dbReference>
<organism evidence="1 2">
    <name type="scientific">Pantoea eucalypti</name>
    <dbReference type="NCBI Taxonomy" id="470933"/>
    <lineage>
        <taxon>Bacteria</taxon>
        <taxon>Pseudomonadati</taxon>
        <taxon>Pseudomonadota</taxon>
        <taxon>Gammaproteobacteria</taxon>
        <taxon>Enterobacterales</taxon>
        <taxon>Erwiniaceae</taxon>
        <taxon>Pantoea</taxon>
    </lineage>
</organism>
<dbReference type="Proteomes" id="UP000315469">
    <property type="component" value="Unassembled WGS sequence"/>
</dbReference>
<evidence type="ECO:0000313" key="1">
    <source>
        <dbReference type="EMBL" id="TPV37862.1"/>
    </source>
</evidence>
<dbReference type="GeneID" id="90523460"/>
<name>A0ABY2ZLJ5_9GAMM</name>
<proteinExistence type="predicted"/>